<evidence type="ECO:0008006" key="11">
    <source>
        <dbReference type="Google" id="ProtNLM"/>
    </source>
</evidence>
<evidence type="ECO:0000259" key="7">
    <source>
        <dbReference type="PROSITE" id="PS51059"/>
    </source>
</evidence>
<accession>A0ABR2S756</accession>
<feature type="compositionally biased region" description="Polar residues" evidence="5">
    <location>
        <begin position="541"/>
        <end position="564"/>
    </location>
</feature>
<dbReference type="PROSITE" id="PS50918">
    <property type="entry name" value="WWE"/>
    <property type="match status" value="1"/>
</dbReference>
<gene>
    <name evidence="9" type="ORF">V6N11_011075</name>
</gene>
<name>A0ABR2S756_9ROSI</name>
<organism evidence="9 10">
    <name type="scientific">Hibiscus sabdariffa</name>
    <name type="common">roselle</name>
    <dbReference type="NCBI Taxonomy" id="183260"/>
    <lineage>
        <taxon>Eukaryota</taxon>
        <taxon>Viridiplantae</taxon>
        <taxon>Streptophyta</taxon>
        <taxon>Embryophyta</taxon>
        <taxon>Tracheophyta</taxon>
        <taxon>Spermatophyta</taxon>
        <taxon>Magnoliopsida</taxon>
        <taxon>eudicotyledons</taxon>
        <taxon>Gunneridae</taxon>
        <taxon>Pentapetalae</taxon>
        <taxon>rosids</taxon>
        <taxon>malvids</taxon>
        <taxon>Malvales</taxon>
        <taxon>Malvaceae</taxon>
        <taxon>Malvoideae</taxon>
        <taxon>Hibiscus</taxon>
    </lineage>
</organism>
<evidence type="ECO:0000256" key="2">
    <source>
        <dbReference type="ARBA" id="ARBA00022473"/>
    </source>
</evidence>
<evidence type="ECO:0000313" key="9">
    <source>
        <dbReference type="EMBL" id="KAK9021070.1"/>
    </source>
</evidence>
<dbReference type="InterPro" id="IPR012317">
    <property type="entry name" value="Poly(ADP-ribose)pol_cat_dom"/>
</dbReference>
<dbReference type="InterPro" id="IPR057823">
    <property type="entry name" value="WWE_RCD1"/>
</dbReference>
<sequence>MKRNMHTMNMCNMDMYSFNTNCSFRFCITTFRRQFLSVEMEARNAMVLGSTPEFLHGRKRKRDVQHTTYLPGASHAVLQQLPNLSLPSQKHGKLRRLEDHNGKVVRCGNHLKRSLLLCYSNFKKTGIPKRIMFLEKGEWTDFPQDLITSIRKDLRTKKPFIELEKDGQSFVLDFLHMFQLDRNTGLKQPIAWIDEADGCFFPGTFAVEDELYQGCGHEHENDIESMFTGSYVPPEIKLHLEIDINGVDQSKLKECSDESSSFVGNVQIAQKPASNRGVEVEDNCNMYAGAKHSKIVEDIQQARLNMVPGKESPDIELNEQLDSSTVENMFRMGMSPSGGVDIIDVKPCSSASVQYRLERFQKQIEIIKKYRENANVKYAWLACSKAALSSIRMHGLADCGLSTIPLIYGTGVHLAASEFTNISANYCDVDENGIRYMVLCRVIMGKTELLRPGSGQRFPSNEDVDSGVDDLQLPKYYIIWNMNISTHIYPEFVVSFKLSNSEGHLIGSETNNAVSGVTASTHGLQGRLPVLSSAGELVTINRQNSESGRSQENDPSLGSSTLRTPKSPWMPFPMLFDAISNKIPPTDMEQVTSHYELFRAKKITRDDFVKKLRLMVGDSLLRSTIIALQSKVPNRQALEALTRQNMKKAPGSL</sequence>
<dbReference type="InterPro" id="IPR044964">
    <property type="entry name" value="RCD1/SRO1-5"/>
</dbReference>
<feature type="region of interest" description="Disordered" evidence="5">
    <location>
        <begin position="541"/>
        <end position="565"/>
    </location>
</feature>
<dbReference type="Pfam" id="PF00644">
    <property type="entry name" value="PARP"/>
    <property type="match status" value="1"/>
</dbReference>
<evidence type="ECO:0000256" key="1">
    <source>
        <dbReference type="ARBA" id="ARBA00004123"/>
    </source>
</evidence>
<comment type="caution">
    <text evidence="9">The sequence shown here is derived from an EMBL/GenBank/DDBJ whole genome shotgun (WGS) entry which is preliminary data.</text>
</comment>
<reference evidence="9 10" key="1">
    <citation type="journal article" date="2024" name="G3 (Bethesda)">
        <title>Genome assembly of Hibiscus sabdariffa L. provides insights into metabolisms of medicinal natural products.</title>
        <authorList>
            <person name="Kim T."/>
        </authorList>
    </citation>
    <scope>NUCLEOTIDE SEQUENCE [LARGE SCALE GENOMIC DNA]</scope>
    <source>
        <strain evidence="9">TK-2024</strain>
        <tissue evidence="9">Old leaves</tissue>
    </source>
</reference>
<keyword evidence="4" id="KW-0539">Nucleus</keyword>
<proteinExistence type="predicted"/>
<feature type="domain" description="RST" evidence="8">
    <location>
        <begin position="563"/>
        <end position="634"/>
    </location>
</feature>
<dbReference type="PANTHER" id="PTHR32263">
    <property type="entry name" value="INACTIVE POLY [ADP-RIBOSE] POLYMERASE SRO4-RELATED"/>
    <property type="match status" value="1"/>
</dbReference>
<evidence type="ECO:0000256" key="5">
    <source>
        <dbReference type="SAM" id="MobiDB-lite"/>
    </source>
</evidence>
<feature type="domain" description="PARP catalytic" evidence="7">
    <location>
        <begin position="295"/>
        <end position="517"/>
    </location>
</feature>
<feature type="domain" description="WWE" evidence="6">
    <location>
        <begin position="117"/>
        <end position="192"/>
    </location>
</feature>
<keyword evidence="10" id="KW-1185">Reference proteome</keyword>
<dbReference type="PANTHER" id="PTHR32263:SF5">
    <property type="entry name" value="INACTIVE POLY [ADP-RIBOSE] POLYMERASE SRO1-RELATED"/>
    <property type="match status" value="1"/>
</dbReference>
<dbReference type="InterPro" id="IPR004170">
    <property type="entry name" value="WWE_dom"/>
</dbReference>
<keyword evidence="3" id="KW-0346">Stress response</keyword>
<evidence type="ECO:0000256" key="3">
    <source>
        <dbReference type="ARBA" id="ARBA00023016"/>
    </source>
</evidence>
<dbReference type="Pfam" id="PF23467">
    <property type="entry name" value="WWE_5"/>
    <property type="match status" value="1"/>
</dbReference>
<evidence type="ECO:0000256" key="4">
    <source>
        <dbReference type="ARBA" id="ARBA00023242"/>
    </source>
</evidence>
<dbReference type="SUPFAM" id="SSF56399">
    <property type="entry name" value="ADP-ribosylation"/>
    <property type="match status" value="1"/>
</dbReference>
<evidence type="ECO:0000259" key="6">
    <source>
        <dbReference type="PROSITE" id="PS50918"/>
    </source>
</evidence>
<comment type="subcellular location">
    <subcellularLocation>
        <location evidence="1">Nucleus</location>
    </subcellularLocation>
</comment>
<dbReference type="EMBL" id="JBBPBN010000016">
    <property type="protein sequence ID" value="KAK9021070.1"/>
    <property type="molecule type" value="Genomic_DNA"/>
</dbReference>
<dbReference type="PROSITE" id="PS51059">
    <property type="entry name" value="PARP_CATALYTIC"/>
    <property type="match status" value="1"/>
</dbReference>
<dbReference type="Proteomes" id="UP001396334">
    <property type="component" value="Unassembled WGS sequence"/>
</dbReference>
<dbReference type="InterPro" id="IPR022003">
    <property type="entry name" value="RST"/>
</dbReference>
<dbReference type="PROSITE" id="PS51879">
    <property type="entry name" value="RST"/>
    <property type="match status" value="1"/>
</dbReference>
<dbReference type="Pfam" id="PF12174">
    <property type="entry name" value="RST"/>
    <property type="match status" value="1"/>
</dbReference>
<dbReference type="Gene3D" id="3.90.228.10">
    <property type="match status" value="1"/>
</dbReference>
<evidence type="ECO:0000259" key="8">
    <source>
        <dbReference type="PROSITE" id="PS51879"/>
    </source>
</evidence>
<evidence type="ECO:0000313" key="10">
    <source>
        <dbReference type="Proteomes" id="UP001396334"/>
    </source>
</evidence>
<protein>
    <recommendedName>
        <fullName evidence="11">Poly [ADP-ribose] polymerase</fullName>
    </recommendedName>
</protein>
<keyword evidence="2" id="KW-0217">Developmental protein</keyword>